<gene>
    <name evidence="1" type="ORF">GWI33_001513</name>
</gene>
<dbReference type="Proteomes" id="UP000625711">
    <property type="component" value="Unassembled WGS sequence"/>
</dbReference>
<organism evidence="1 2">
    <name type="scientific">Rhynchophorus ferrugineus</name>
    <name type="common">Red palm weevil</name>
    <name type="synonym">Curculio ferrugineus</name>
    <dbReference type="NCBI Taxonomy" id="354439"/>
    <lineage>
        <taxon>Eukaryota</taxon>
        <taxon>Metazoa</taxon>
        <taxon>Ecdysozoa</taxon>
        <taxon>Arthropoda</taxon>
        <taxon>Hexapoda</taxon>
        <taxon>Insecta</taxon>
        <taxon>Pterygota</taxon>
        <taxon>Neoptera</taxon>
        <taxon>Endopterygota</taxon>
        <taxon>Coleoptera</taxon>
        <taxon>Polyphaga</taxon>
        <taxon>Cucujiformia</taxon>
        <taxon>Curculionidae</taxon>
        <taxon>Dryophthorinae</taxon>
        <taxon>Rhynchophorus</taxon>
    </lineage>
</organism>
<evidence type="ECO:0000313" key="2">
    <source>
        <dbReference type="Proteomes" id="UP000625711"/>
    </source>
</evidence>
<sequence>MQNPFENQLRKRITVHEVVSGREEQCKYDEMNVRIDLSEINGQYLSSRKRHEQHLNVRRQKMHFRTQIIAADNFRATPFAYPSLTAR</sequence>
<reference evidence="1" key="1">
    <citation type="submission" date="2020-08" db="EMBL/GenBank/DDBJ databases">
        <title>Genome sequencing and assembly of the red palm weevil Rhynchophorus ferrugineus.</title>
        <authorList>
            <person name="Dias G.B."/>
            <person name="Bergman C.M."/>
            <person name="Manee M."/>
        </authorList>
    </citation>
    <scope>NUCLEOTIDE SEQUENCE</scope>
    <source>
        <strain evidence="1">AA-2017</strain>
        <tissue evidence="1">Whole larva</tissue>
    </source>
</reference>
<keyword evidence="2" id="KW-1185">Reference proteome</keyword>
<evidence type="ECO:0000313" key="1">
    <source>
        <dbReference type="EMBL" id="KAF7283058.1"/>
    </source>
</evidence>
<comment type="caution">
    <text evidence="1">The sequence shown here is derived from an EMBL/GenBank/DDBJ whole genome shotgun (WGS) entry which is preliminary data.</text>
</comment>
<name>A0A834ISK5_RHYFE</name>
<protein>
    <submittedName>
        <fullName evidence="1">Uncharacterized protein</fullName>
    </submittedName>
</protein>
<dbReference type="EMBL" id="JAACXV010000141">
    <property type="protein sequence ID" value="KAF7283058.1"/>
    <property type="molecule type" value="Genomic_DNA"/>
</dbReference>
<proteinExistence type="predicted"/>
<dbReference type="AlphaFoldDB" id="A0A834ISK5"/>
<accession>A0A834ISK5</accession>